<dbReference type="InterPro" id="IPR010093">
    <property type="entry name" value="SinI_DNA-bd"/>
</dbReference>
<dbReference type="AlphaFoldDB" id="A0A2J0Q7L4"/>
<evidence type="ECO:0000313" key="2">
    <source>
        <dbReference type="EMBL" id="PJE51063.1"/>
    </source>
</evidence>
<gene>
    <name evidence="2" type="ORF">COV29_02200</name>
</gene>
<dbReference type="NCBIfam" id="TIGR01764">
    <property type="entry name" value="excise"/>
    <property type="match status" value="1"/>
</dbReference>
<evidence type="ECO:0000259" key="1">
    <source>
        <dbReference type="Pfam" id="PF12728"/>
    </source>
</evidence>
<comment type="caution">
    <text evidence="2">The sequence shown here is derived from an EMBL/GenBank/DDBJ whole genome shotgun (WGS) entry which is preliminary data.</text>
</comment>
<dbReference type="Pfam" id="PF12728">
    <property type="entry name" value="HTH_17"/>
    <property type="match status" value="1"/>
</dbReference>
<organism evidence="2 3">
    <name type="scientific">Candidatus Yanofskybacteria bacterium CG10_big_fil_rev_8_21_14_0_10_36_16</name>
    <dbReference type="NCBI Taxonomy" id="1975096"/>
    <lineage>
        <taxon>Bacteria</taxon>
        <taxon>Candidatus Yanofskyibacteriota</taxon>
    </lineage>
</organism>
<sequence length="88" mass="10172">MYMIENSNKEINHNEVYTTSEARGLLKISESTIKRLLKTGIIRANKVGGQYRIMGKELLRVLSPSVERKAVASYQDFKKNIKNNIKDW</sequence>
<proteinExistence type="predicted"/>
<dbReference type="Proteomes" id="UP000228496">
    <property type="component" value="Unassembled WGS sequence"/>
</dbReference>
<evidence type="ECO:0000313" key="3">
    <source>
        <dbReference type="Proteomes" id="UP000228496"/>
    </source>
</evidence>
<accession>A0A2J0Q7L4</accession>
<reference evidence="2 3" key="1">
    <citation type="submission" date="2017-09" db="EMBL/GenBank/DDBJ databases">
        <title>Depth-based differentiation of microbial function through sediment-hosted aquifers and enrichment of novel symbionts in the deep terrestrial subsurface.</title>
        <authorList>
            <person name="Probst A.J."/>
            <person name="Ladd B."/>
            <person name="Jarett J.K."/>
            <person name="Geller-Mcgrath D.E."/>
            <person name="Sieber C.M."/>
            <person name="Emerson J.B."/>
            <person name="Anantharaman K."/>
            <person name="Thomas B.C."/>
            <person name="Malmstrom R."/>
            <person name="Stieglmeier M."/>
            <person name="Klingl A."/>
            <person name="Woyke T."/>
            <person name="Ryan C.M."/>
            <person name="Banfield J.F."/>
        </authorList>
    </citation>
    <scope>NUCLEOTIDE SEQUENCE [LARGE SCALE GENOMIC DNA]</scope>
    <source>
        <strain evidence="2">CG10_big_fil_rev_8_21_14_0_10_36_16</strain>
    </source>
</reference>
<feature type="domain" description="Helix-turn-helix" evidence="1">
    <location>
        <begin position="16"/>
        <end position="62"/>
    </location>
</feature>
<name>A0A2J0Q7L4_9BACT</name>
<dbReference type="InterPro" id="IPR041657">
    <property type="entry name" value="HTH_17"/>
</dbReference>
<dbReference type="EMBL" id="PCXQ01000004">
    <property type="protein sequence ID" value="PJE51063.1"/>
    <property type="molecule type" value="Genomic_DNA"/>
</dbReference>
<protein>
    <recommendedName>
        <fullName evidence="1">Helix-turn-helix domain-containing protein</fullName>
    </recommendedName>
</protein>
<dbReference type="GO" id="GO:0003677">
    <property type="term" value="F:DNA binding"/>
    <property type="evidence" value="ECO:0007669"/>
    <property type="project" value="InterPro"/>
</dbReference>